<dbReference type="GO" id="GO:0006357">
    <property type="term" value="P:regulation of transcription by RNA polymerase II"/>
    <property type="evidence" value="ECO:0007669"/>
    <property type="project" value="InterPro"/>
</dbReference>
<accession>A0A0D2CH80</accession>
<feature type="compositionally biased region" description="Basic residues" evidence="7">
    <location>
        <begin position="12"/>
        <end position="22"/>
    </location>
</feature>
<dbReference type="AlphaFoldDB" id="A0A0D2CH80"/>
<evidence type="ECO:0000313" key="8">
    <source>
        <dbReference type="EMBL" id="KIW49232.1"/>
    </source>
</evidence>
<reference evidence="8 9" key="1">
    <citation type="submission" date="2015-01" db="EMBL/GenBank/DDBJ databases">
        <title>The Genome Sequence of Exophiala xenobiotica CBS118157.</title>
        <authorList>
            <consortium name="The Broad Institute Genomics Platform"/>
            <person name="Cuomo C."/>
            <person name="de Hoog S."/>
            <person name="Gorbushina A."/>
            <person name="Stielow B."/>
            <person name="Teixiera M."/>
            <person name="Abouelleil A."/>
            <person name="Chapman S.B."/>
            <person name="Priest M."/>
            <person name="Young S.K."/>
            <person name="Wortman J."/>
            <person name="Nusbaum C."/>
            <person name="Birren B."/>
        </authorList>
    </citation>
    <scope>NUCLEOTIDE SEQUENCE [LARGE SCALE GENOMIC DNA]</scope>
    <source>
        <strain evidence="8 9">CBS 118157</strain>
    </source>
</reference>
<feature type="compositionally biased region" description="Polar residues" evidence="7">
    <location>
        <begin position="380"/>
        <end position="395"/>
    </location>
</feature>
<evidence type="ECO:0000256" key="5">
    <source>
        <dbReference type="ARBA" id="ARBA00023242"/>
    </source>
</evidence>
<dbReference type="Proteomes" id="UP000054342">
    <property type="component" value="Unassembled WGS sequence"/>
</dbReference>
<feature type="region of interest" description="Disordered" evidence="7">
    <location>
        <begin position="1"/>
        <end position="180"/>
    </location>
</feature>
<name>A0A0D2CH80_9EURO</name>
<dbReference type="GeneID" id="25332836"/>
<keyword evidence="5 6" id="KW-0539">Nucleus</keyword>
<keyword evidence="6" id="KW-0010">Activator</keyword>
<feature type="compositionally biased region" description="Polar residues" evidence="7">
    <location>
        <begin position="208"/>
        <end position="218"/>
    </location>
</feature>
<gene>
    <name evidence="6" type="primary">MED10</name>
    <name evidence="8" type="ORF">PV05_10928</name>
</gene>
<feature type="compositionally biased region" description="Polar residues" evidence="7">
    <location>
        <begin position="36"/>
        <end position="57"/>
    </location>
</feature>
<evidence type="ECO:0000256" key="7">
    <source>
        <dbReference type="SAM" id="MobiDB-lite"/>
    </source>
</evidence>
<feature type="compositionally biased region" description="Polar residues" evidence="7">
    <location>
        <begin position="66"/>
        <end position="89"/>
    </location>
</feature>
<evidence type="ECO:0000256" key="1">
    <source>
        <dbReference type="ARBA" id="ARBA00004123"/>
    </source>
</evidence>
<dbReference type="HOGENOM" id="CLU_054229_0_0_1"/>
<dbReference type="STRING" id="348802.A0A0D2CH80"/>
<keyword evidence="9" id="KW-1185">Reference proteome</keyword>
<sequence>MPPRLILNARGARGRGRGRGRGQRGAATTAGGSAIANHNTGSVPPNDQDQGQSSPSTGREERPPGSRSQNVAQRQHSNLNLDRTTSTSLRLAPDRLRQFPPGSSSLHITLRIRTRSSEATGTNSDAPSAASRPSLVPDASLSPELEGESSELTPAADGPSPEVYHPADHSGRNPADPGRYLAAGIVPDNYEALLPIPRHHQELPSVPDASSSRATSFPANLPGPQESSTHDDMAPVKDTSSVHVTLKDIIQYLSEIQMQTHGYVPETQNLMVDKMTDLAESLSRLQTLTSPRESPNNPIHNVQVAPEIIDYVDDGRNPDIFTRDFVENVQRGNAVINGKQQAFRDFTEIYAQALKEGIPGTSRQVDKVMENLGFGKATGESANGSQPADASVSSA</sequence>
<dbReference type="GO" id="GO:0016592">
    <property type="term" value="C:mediator complex"/>
    <property type="evidence" value="ECO:0007669"/>
    <property type="project" value="InterPro"/>
</dbReference>
<dbReference type="EMBL" id="KN847323">
    <property type="protein sequence ID" value="KIW49232.1"/>
    <property type="molecule type" value="Genomic_DNA"/>
</dbReference>
<dbReference type="Pfam" id="PF09748">
    <property type="entry name" value="Med10"/>
    <property type="match status" value="1"/>
</dbReference>
<evidence type="ECO:0000256" key="2">
    <source>
        <dbReference type="ARBA" id="ARBA00005389"/>
    </source>
</evidence>
<dbReference type="RefSeq" id="XP_013309816.1">
    <property type="nucleotide sequence ID" value="XM_013454362.1"/>
</dbReference>
<comment type="subunit">
    <text evidence="6">Component of the Mediator complex.</text>
</comment>
<comment type="subcellular location">
    <subcellularLocation>
        <location evidence="1 6">Nucleus</location>
    </subcellularLocation>
</comment>
<proteinExistence type="inferred from homology"/>
<evidence type="ECO:0000313" key="9">
    <source>
        <dbReference type="Proteomes" id="UP000054342"/>
    </source>
</evidence>
<keyword evidence="3 6" id="KW-0805">Transcription regulation</keyword>
<keyword evidence="4 6" id="KW-0804">Transcription</keyword>
<organism evidence="8 9">
    <name type="scientific">Exophiala xenobiotica</name>
    <dbReference type="NCBI Taxonomy" id="348802"/>
    <lineage>
        <taxon>Eukaryota</taxon>
        <taxon>Fungi</taxon>
        <taxon>Dikarya</taxon>
        <taxon>Ascomycota</taxon>
        <taxon>Pezizomycotina</taxon>
        <taxon>Eurotiomycetes</taxon>
        <taxon>Chaetothyriomycetidae</taxon>
        <taxon>Chaetothyriales</taxon>
        <taxon>Herpotrichiellaceae</taxon>
        <taxon>Exophiala</taxon>
    </lineage>
</organism>
<evidence type="ECO:0000256" key="4">
    <source>
        <dbReference type="ARBA" id="ARBA00023163"/>
    </source>
</evidence>
<feature type="compositionally biased region" description="Polar residues" evidence="7">
    <location>
        <begin position="117"/>
        <end position="126"/>
    </location>
</feature>
<dbReference type="OrthoDB" id="337270at2759"/>
<protein>
    <recommendedName>
        <fullName evidence="6">Mediator of RNA polymerase II transcription subunit 10</fullName>
    </recommendedName>
    <alternativeName>
        <fullName evidence="6">Mediator complex subunit 10</fullName>
    </alternativeName>
</protein>
<comment type="similarity">
    <text evidence="2 6">Belongs to the Mediator complex subunit 10 family.</text>
</comment>
<dbReference type="GO" id="GO:0003712">
    <property type="term" value="F:transcription coregulator activity"/>
    <property type="evidence" value="ECO:0007669"/>
    <property type="project" value="InterPro"/>
</dbReference>
<dbReference type="InterPro" id="IPR019145">
    <property type="entry name" value="Mediator_Med10"/>
</dbReference>
<evidence type="ECO:0000256" key="3">
    <source>
        <dbReference type="ARBA" id="ARBA00023015"/>
    </source>
</evidence>
<feature type="region of interest" description="Disordered" evidence="7">
    <location>
        <begin position="201"/>
        <end position="235"/>
    </location>
</feature>
<feature type="region of interest" description="Disordered" evidence="7">
    <location>
        <begin position="375"/>
        <end position="395"/>
    </location>
</feature>
<evidence type="ECO:0000256" key="6">
    <source>
        <dbReference type="RuleBase" id="RU364146"/>
    </source>
</evidence>
<comment type="function">
    <text evidence="6">Component of the Mediator complex, a coactivator involved in the regulated transcription of nearly all RNA polymerase II-dependent genes. Mediator functions as a bridge to convey information from gene-specific regulatory proteins to the basal RNA polymerase II transcription machinery. Mediator is recruited to promoters by direct interactions with regulatory proteins and serves as a scaffold for the assembly of a functional preinitiation complex with RNA polymerase II and the general transcription factors.</text>
</comment>